<keyword evidence="1" id="KW-0472">Membrane</keyword>
<dbReference type="EMBL" id="CP007711">
    <property type="protein sequence ID" value="AIV03531.1"/>
    <property type="molecule type" value="Genomic_DNA"/>
</dbReference>
<keyword evidence="1" id="KW-0812">Transmembrane</keyword>
<keyword evidence="1" id="KW-1133">Transmembrane helix</keyword>
<organism evidence="2 3">
    <name type="scientific">Candidatus Malacoplasma girerdii</name>
    <dbReference type="NCBI Taxonomy" id="1318617"/>
    <lineage>
        <taxon>Bacteria</taxon>
        <taxon>Bacillati</taxon>
        <taxon>Mycoplasmatota</taxon>
        <taxon>Mycoplasmoidales</taxon>
        <taxon>Mycoplasmoidaceae</taxon>
        <taxon>Malacoplasma</taxon>
    </lineage>
</organism>
<reference evidence="2 3" key="1">
    <citation type="journal article" date="2014" name="PLoS ONE">
        <title>An emerging Mycoplasma associated with trichomoniasis, vaginal infection and disease.</title>
        <authorList>
            <consortium name="Vaginal Microbiome Consortium"/>
            <person name="Fettweis J.M."/>
            <person name="Serrano M.G."/>
            <person name="Huang B."/>
            <person name="Brooks J.P."/>
            <person name="Glascock A.L."/>
            <person name="Sheth N.U."/>
            <person name="Strauss J.F.III."/>
            <person name="Jefferson K.K."/>
            <person name="Buck G.A."/>
        </authorList>
    </citation>
    <scope>NUCLEOTIDE SEQUENCE [LARGE SCALE GENOMIC DNA]</scope>
    <source>
        <strain evidence="2 3">VCU_M1</strain>
    </source>
</reference>
<evidence type="ECO:0000256" key="1">
    <source>
        <dbReference type="SAM" id="Phobius"/>
    </source>
</evidence>
<protein>
    <submittedName>
        <fullName evidence="2">Uncharacterized protein</fullName>
    </submittedName>
</protein>
<accession>A0A097SSH3</accession>
<gene>
    <name evidence="2" type="ORF">MGM1_1440</name>
</gene>
<keyword evidence="3" id="KW-1185">Reference proteome</keyword>
<dbReference type="AlphaFoldDB" id="A0A097SSH3"/>
<proteinExistence type="predicted"/>
<evidence type="ECO:0000313" key="2">
    <source>
        <dbReference type="EMBL" id="AIV03531.1"/>
    </source>
</evidence>
<feature type="transmembrane region" description="Helical" evidence="1">
    <location>
        <begin position="325"/>
        <end position="346"/>
    </location>
</feature>
<sequence>MKIFQSLKKVWPVLLTLTSLGIVSTTSLVMTKNHQLNNNFTMSLTTTNPTNGSDINWTDWRFKVNQTNYQGFWTTNDCLMANFTDETGLIDKIDHFFTNSVVKYTTDISSQKDLSNAIVNINATSEIMDIGCIYLFSIKFPNISETTLYQYKMVLTKQKSTNNSQSYSMTLYTLNNENPEVYFAFTFDTTSSHLNDNIFIHSFAQNSVDKMDYKIKVLTDIAHFGNCKNNTFYVNLQLGSGFKNTLDQFNFNVTLNETMYHVENVNIDQDKNQLHIIIKQLIDIEPTATIPMAVSLEDKNNILYTKTVMFDLSPNVINQPYNYTGLYIGIAIILLMVTGVAVYFIIRHNKIKK</sequence>
<dbReference type="HOGENOM" id="CLU_784557_0_0_14"/>
<dbReference type="KEGG" id="mgj:MGM1_1440"/>
<evidence type="ECO:0000313" key="3">
    <source>
        <dbReference type="Proteomes" id="UP000030066"/>
    </source>
</evidence>
<name>A0A097SSH3_9BACT</name>
<dbReference type="Proteomes" id="UP000030066">
    <property type="component" value="Chromosome"/>
</dbReference>